<dbReference type="EMBL" id="FNAP01000001">
    <property type="protein sequence ID" value="SDD74461.1"/>
    <property type="molecule type" value="Genomic_DNA"/>
</dbReference>
<keyword evidence="5 8" id="KW-1133">Transmembrane helix</keyword>
<feature type="transmembrane region" description="Helical" evidence="8">
    <location>
        <begin position="328"/>
        <end position="351"/>
    </location>
</feature>
<feature type="transmembrane region" description="Helical" evidence="8">
    <location>
        <begin position="456"/>
        <end position="474"/>
    </location>
</feature>
<protein>
    <submittedName>
        <fullName evidence="13">Small conductance mechanosensitive channel</fullName>
    </submittedName>
</protein>
<dbReference type="InterPro" id="IPR045276">
    <property type="entry name" value="YbiO_bact"/>
</dbReference>
<keyword evidence="6 8" id="KW-0472">Membrane</keyword>
<feature type="domain" description="Mechanosensitive ion channel MscS C-terminal" evidence="10">
    <location>
        <begin position="740"/>
        <end position="826"/>
    </location>
</feature>
<dbReference type="Pfam" id="PF21082">
    <property type="entry name" value="MS_channel_3rd"/>
    <property type="match status" value="1"/>
</dbReference>
<feature type="transmembrane region" description="Helical" evidence="8">
    <location>
        <begin position="480"/>
        <end position="504"/>
    </location>
</feature>
<organism evidence="13 14">
    <name type="scientific">Rhodospira trueperi</name>
    <dbReference type="NCBI Taxonomy" id="69960"/>
    <lineage>
        <taxon>Bacteria</taxon>
        <taxon>Pseudomonadati</taxon>
        <taxon>Pseudomonadota</taxon>
        <taxon>Alphaproteobacteria</taxon>
        <taxon>Rhodospirillales</taxon>
        <taxon>Rhodospirillaceae</taxon>
        <taxon>Rhodospira</taxon>
    </lineage>
</organism>
<feature type="region of interest" description="Disordered" evidence="7">
    <location>
        <begin position="57"/>
        <end position="96"/>
    </location>
</feature>
<dbReference type="SUPFAM" id="SSF50182">
    <property type="entry name" value="Sm-like ribonucleoproteins"/>
    <property type="match status" value="1"/>
</dbReference>
<dbReference type="PANTHER" id="PTHR30460">
    <property type="entry name" value="MODERATE CONDUCTANCE MECHANOSENSITIVE CHANNEL YBIO"/>
    <property type="match status" value="1"/>
</dbReference>
<dbReference type="InterPro" id="IPR057485">
    <property type="entry name" value="YbiO-like_TM1"/>
</dbReference>
<dbReference type="AlphaFoldDB" id="A0A1G6X8N4"/>
<feature type="domain" description="Moderate conductance mechanosensitive channel YbiO-like transmembrane helix 1" evidence="12">
    <location>
        <begin position="486"/>
        <end position="563"/>
    </location>
</feature>
<dbReference type="Gene3D" id="3.30.70.100">
    <property type="match status" value="1"/>
</dbReference>
<dbReference type="Pfam" id="PF21088">
    <property type="entry name" value="MS_channel_1st"/>
    <property type="match status" value="1"/>
</dbReference>
<keyword evidence="14" id="KW-1185">Reference proteome</keyword>
<feature type="compositionally biased region" description="Acidic residues" evidence="7">
    <location>
        <begin position="888"/>
        <end position="897"/>
    </location>
</feature>
<feature type="domain" description="Mechanosensitive ion channel MscS" evidence="9">
    <location>
        <begin position="669"/>
        <end position="732"/>
    </location>
</feature>
<evidence type="ECO:0000256" key="2">
    <source>
        <dbReference type="ARBA" id="ARBA00008017"/>
    </source>
</evidence>
<gene>
    <name evidence="13" type="ORF">SAMN05421720_101407</name>
</gene>
<dbReference type="STRING" id="69960.SAMN05421720_101407"/>
<evidence type="ECO:0000259" key="10">
    <source>
        <dbReference type="Pfam" id="PF21082"/>
    </source>
</evidence>
<evidence type="ECO:0000259" key="12">
    <source>
        <dbReference type="Pfam" id="PF25392"/>
    </source>
</evidence>
<feature type="transmembrane region" description="Helical" evidence="8">
    <location>
        <begin position="250"/>
        <end position="272"/>
    </location>
</feature>
<feature type="region of interest" description="Disordered" evidence="7">
    <location>
        <begin position="858"/>
        <end position="897"/>
    </location>
</feature>
<dbReference type="PANTHER" id="PTHR30460:SF0">
    <property type="entry name" value="MODERATE CONDUCTANCE MECHANOSENSITIVE CHANNEL YBIO"/>
    <property type="match status" value="1"/>
</dbReference>
<dbReference type="Gene3D" id="2.30.30.60">
    <property type="match status" value="1"/>
</dbReference>
<feature type="region of interest" description="Disordered" evidence="7">
    <location>
        <begin position="164"/>
        <end position="193"/>
    </location>
</feature>
<evidence type="ECO:0000259" key="11">
    <source>
        <dbReference type="Pfam" id="PF21088"/>
    </source>
</evidence>
<feature type="transmembrane region" description="Helical" evidence="8">
    <location>
        <begin position="403"/>
        <end position="424"/>
    </location>
</feature>
<dbReference type="InterPro" id="IPR049278">
    <property type="entry name" value="MS_channel_C"/>
</dbReference>
<feature type="transmembrane region" description="Helical" evidence="8">
    <location>
        <begin position="292"/>
        <end position="316"/>
    </location>
</feature>
<feature type="region of interest" description="Disordered" evidence="7">
    <location>
        <begin position="126"/>
        <end position="151"/>
    </location>
</feature>
<accession>A0A1G6X8N4</accession>
<keyword evidence="3" id="KW-1003">Cell membrane</keyword>
<dbReference type="InterPro" id="IPR011066">
    <property type="entry name" value="MscS_channel_C_sf"/>
</dbReference>
<feature type="transmembrane region" description="Helical" evidence="8">
    <location>
        <begin position="378"/>
        <end position="397"/>
    </location>
</feature>
<evidence type="ECO:0000256" key="3">
    <source>
        <dbReference type="ARBA" id="ARBA00022475"/>
    </source>
</evidence>
<evidence type="ECO:0000256" key="6">
    <source>
        <dbReference type="ARBA" id="ARBA00023136"/>
    </source>
</evidence>
<evidence type="ECO:0000313" key="13">
    <source>
        <dbReference type="EMBL" id="SDD74461.1"/>
    </source>
</evidence>
<proteinExistence type="inferred from homology"/>
<dbReference type="InterPro" id="IPR011014">
    <property type="entry name" value="MscS_channel_TM-2"/>
</dbReference>
<dbReference type="InterPro" id="IPR010920">
    <property type="entry name" value="LSM_dom_sf"/>
</dbReference>
<evidence type="ECO:0000256" key="8">
    <source>
        <dbReference type="SAM" id="Phobius"/>
    </source>
</evidence>
<dbReference type="InterPro" id="IPR023408">
    <property type="entry name" value="MscS_beta-dom_sf"/>
</dbReference>
<feature type="compositionally biased region" description="Low complexity" evidence="7">
    <location>
        <begin position="126"/>
        <end position="142"/>
    </location>
</feature>
<evidence type="ECO:0000256" key="4">
    <source>
        <dbReference type="ARBA" id="ARBA00022692"/>
    </source>
</evidence>
<dbReference type="SUPFAM" id="SSF82689">
    <property type="entry name" value="Mechanosensitive channel protein MscS (YggB), C-terminal domain"/>
    <property type="match status" value="1"/>
</dbReference>
<dbReference type="GO" id="GO:0005886">
    <property type="term" value="C:plasma membrane"/>
    <property type="evidence" value="ECO:0007669"/>
    <property type="project" value="UniProtKB-SubCell"/>
</dbReference>
<dbReference type="Pfam" id="PF25392">
    <property type="entry name" value="MS_channel_TM1"/>
    <property type="match status" value="1"/>
</dbReference>
<dbReference type="InterPro" id="IPR006685">
    <property type="entry name" value="MscS_channel_2nd"/>
</dbReference>
<feature type="transmembrane region" description="Helical" evidence="8">
    <location>
        <begin position="532"/>
        <end position="552"/>
    </location>
</feature>
<evidence type="ECO:0000256" key="5">
    <source>
        <dbReference type="ARBA" id="ARBA00022989"/>
    </source>
</evidence>
<feature type="transmembrane region" description="Helical" evidence="8">
    <location>
        <begin position="572"/>
        <end position="590"/>
    </location>
</feature>
<sequence length="897" mass="96079">MPVFQRPMLRAFIKTRAVGVSILASILLILLLPPLAQAQLSPEKQQALQEIIDARTAEVEQAAEPPAGAGASVPDSAGAPEQETPTTAATPQPAAAPAVDELATVLADPALREALIEVLRATQGEAASAPDSASSPQAETAAAPPPAAPMGGLAGMAAATLAATSGSGEASADAQTEGSGETAAESSNPDGAATGPLSVPGISLLTNLFHDFYDNVIWTWVSDITNQAPQVLDWLRLQVDDDMRGVWLHLGWQIALVVAAGLATSLVARLVLRGVLRRLQDKAAESRDTKRLIFLVVRLALSLLPIIVFAVTAQATMPLIEADLRTELVAAAVITTLILYRAVTLVLRGLFSHKDPAVRLIPISDDAAWLVFRGLRRIALTVILGYLAVEIARLFGMPPGGRALFAHIIGFVVLAFSVRTVFTLRHVGKRALRRAAQAGPSSTAWIMGLLKGLADVWHVLASAYAIGIFFAWVLDSERWFALAGWATLKTALVCALTLLLFGWVQRLRDRVVMRLHSASTLDRSARQRARRYIGIVSTVLRTLVLVVALVLILESWHMGAVGWLSSGFGLRLLTMIFNIGVALLISIALWEGVNRLIQRYLSTTDSAGNLVERGQRERTLLPLLRNVLTVFLVVVVALILLSELGIDIAPLLAGAGVVGLAIGFGSQKLVQDVISGIFNLLENTIAVGDVVQVGGLAGVVEAMSIRSLRLRDLSGNLHTIPFSNVDTVTNMTKDFSYYLMDVGVAYRENTDHVTQVLKEVGADMQADPEYGPNILEPLEVLGVDGFADSAVILKARIKTKPIMQWWVGREFNRRMKMRFDELGIEIPFPHMTLYFGVDKEGNAPPAHLHVDRLVAMSRDARPAAHTGPEPTAPTGSRPAPPSISLPDPDGDGDGGGR</sequence>
<dbReference type="Pfam" id="PF00924">
    <property type="entry name" value="MS_channel_2nd"/>
    <property type="match status" value="1"/>
</dbReference>
<dbReference type="Gene3D" id="1.10.287.1260">
    <property type="match status" value="1"/>
</dbReference>
<evidence type="ECO:0000256" key="1">
    <source>
        <dbReference type="ARBA" id="ARBA00004651"/>
    </source>
</evidence>
<name>A0A1G6X8N4_9PROT</name>
<evidence type="ECO:0000256" key="7">
    <source>
        <dbReference type="SAM" id="MobiDB-lite"/>
    </source>
</evidence>
<feature type="compositionally biased region" description="Low complexity" evidence="7">
    <location>
        <begin position="59"/>
        <end position="96"/>
    </location>
</feature>
<dbReference type="InterPro" id="IPR049142">
    <property type="entry name" value="MS_channel_1st"/>
</dbReference>
<evidence type="ECO:0000313" key="14">
    <source>
        <dbReference type="Proteomes" id="UP000199412"/>
    </source>
</evidence>
<feature type="domain" description="Mechanosensitive ion channel transmembrane helices 2/3" evidence="11">
    <location>
        <begin position="626"/>
        <end position="667"/>
    </location>
</feature>
<dbReference type="SUPFAM" id="SSF82861">
    <property type="entry name" value="Mechanosensitive channel protein MscS (YggB), transmembrane region"/>
    <property type="match status" value="1"/>
</dbReference>
<reference evidence="13 14" key="1">
    <citation type="submission" date="2016-10" db="EMBL/GenBank/DDBJ databases">
        <authorList>
            <person name="de Groot N.N."/>
        </authorList>
    </citation>
    <scope>NUCLEOTIDE SEQUENCE [LARGE SCALE GENOMIC DNA]</scope>
    <source>
        <strain evidence="13 14">ATCC 700224</strain>
    </source>
</reference>
<dbReference type="GO" id="GO:0008381">
    <property type="term" value="F:mechanosensitive monoatomic ion channel activity"/>
    <property type="evidence" value="ECO:0007669"/>
    <property type="project" value="InterPro"/>
</dbReference>
<feature type="compositionally biased region" description="Polar residues" evidence="7">
    <location>
        <begin position="173"/>
        <end position="189"/>
    </location>
</feature>
<dbReference type="Proteomes" id="UP000199412">
    <property type="component" value="Unassembled WGS sequence"/>
</dbReference>
<comment type="subcellular location">
    <subcellularLocation>
        <location evidence="1">Cell membrane</location>
        <topology evidence="1">Multi-pass membrane protein</topology>
    </subcellularLocation>
</comment>
<evidence type="ECO:0000259" key="9">
    <source>
        <dbReference type="Pfam" id="PF00924"/>
    </source>
</evidence>
<feature type="transmembrane region" description="Helical" evidence="8">
    <location>
        <begin position="623"/>
        <end position="642"/>
    </location>
</feature>
<keyword evidence="4 8" id="KW-0812">Transmembrane</keyword>
<comment type="similarity">
    <text evidence="2">Belongs to the MscS (TC 1.A.23) family.</text>
</comment>